<dbReference type="Pfam" id="PF04248">
    <property type="entry name" value="NTP_transf_9"/>
    <property type="match status" value="2"/>
</dbReference>
<dbReference type="Proteomes" id="UP000193689">
    <property type="component" value="Unassembled WGS sequence"/>
</dbReference>
<dbReference type="InterPro" id="IPR038694">
    <property type="entry name" value="DUF427_sf"/>
</dbReference>
<accession>A0A1Y2E6S7</accession>
<dbReference type="OrthoDB" id="18996at2759"/>
<reference evidence="2 3" key="1">
    <citation type="submission" date="2016-07" db="EMBL/GenBank/DDBJ databases">
        <title>Pervasive Adenine N6-methylation of Active Genes in Fungi.</title>
        <authorList>
            <consortium name="DOE Joint Genome Institute"/>
            <person name="Mondo S.J."/>
            <person name="Dannebaum R.O."/>
            <person name="Kuo R.C."/>
            <person name="Labutti K."/>
            <person name="Haridas S."/>
            <person name="Kuo A."/>
            <person name="Salamov A."/>
            <person name="Ahrendt S.R."/>
            <person name="Lipzen A."/>
            <person name="Sullivan W."/>
            <person name="Andreopoulos W.B."/>
            <person name="Clum A."/>
            <person name="Lindquist E."/>
            <person name="Daum C."/>
            <person name="Ramamoorthy G.K."/>
            <person name="Gryganskyi A."/>
            <person name="Culley D."/>
            <person name="Magnuson J.K."/>
            <person name="James T.Y."/>
            <person name="O'Malley M.A."/>
            <person name="Stajich J.E."/>
            <person name="Spatafora J.W."/>
            <person name="Visel A."/>
            <person name="Grigoriev I.V."/>
        </authorList>
    </citation>
    <scope>NUCLEOTIDE SEQUENCE [LARGE SCALE GENOMIC DNA]</scope>
    <source>
        <strain evidence="2 3">CBS 129021</strain>
    </source>
</reference>
<dbReference type="Gene3D" id="2.170.150.40">
    <property type="entry name" value="Domain of unknown function (DUF427)"/>
    <property type="match status" value="2"/>
</dbReference>
<dbReference type="InterPro" id="IPR007361">
    <property type="entry name" value="DUF427"/>
</dbReference>
<dbReference type="AlphaFoldDB" id="A0A1Y2E6S7"/>
<organism evidence="2 3">
    <name type="scientific">Pseudomassariella vexata</name>
    <dbReference type="NCBI Taxonomy" id="1141098"/>
    <lineage>
        <taxon>Eukaryota</taxon>
        <taxon>Fungi</taxon>
        <taxon>Dikarya</taxon>
        <taxon>Ascomycota</taxon>
        <taxon>Pezizomycotina</taxon>
        <taxon>Sordariomycetes</taxon>
        <taxon>Xylariomycetidae</taxon>
        <taxon>Amphisphaeriales</taxon>
        <taxon>Pseudomassariaceae</taxon>
        <taxon>Pseudomassariella</taxon>
    </lineage>
</organism>
<dbReference type="EMBL" id="MCFJ01000004">
    <property type="protein sequence ID" value="ORY67219.1"/>
    <property type="molecule type" value="Genomic_DNA"/>
</dbReference>
<dbReference type="PANTHER" id="PTHR34310:SF9">
    <property type="entry name" value="BLR5716 PROTEIN"/>
    <property type="match status" value="1"/>
</dbReference>
<dbReference type="STRING" id="1141098.A0A1Y2E6S7"/>
<evidence type="ECO:0000313" key="2">
    <source>
        <dbReference type="EMBL" id="ORY67219.1"/>
    </source>
</evidence>
<feature type="domain" description="DUF427" evidence="1">
    <location>
        <begin position="169"/>
        <end position="272"/>
    </location>
</feature>
<comment type="caution">
    <text evidence="2">The sequence shown here is derived from an EMBL/GenBank/DDBJ whole genome shotgun (WGS) entry which is preliminary data.</text>
</comment>
<protein>
    <recommendedName>
        <fullName evidence="1">DUF427 domain-containing protein</fullName>
    </recommendedName>
</protein>
<dbReference type="InParanoid" id="A0A1Y2E6S7"/>
<dbReference type="RefSeq" id="XP_040717843.1">
    <property type="nucleotide sequence ID" value="XM_040857515.1"/>
</dbReference>
<keyword evidence="3" id="KW-1185">Reference proteome</keyword>
<gene>
    <name evidence="2" type="ORF">BCR38DRAFT_387645</name>
</gene>
<dbReference type="PANTHER" id="PTHR34310">
    <property type="entry name" value="DUF427 DOMAIN PROTEIN (AFU_ORTHOLOGUE AFUA_3G02220)"/>
    <property type="match status" value="1"/>
</dbReference>
<dbReference type="GeneID" id="63773727"/>
<sequence length="291" mass="33168">MASPVAKPDLLELGNRLLKEGPVKTLPTPRRIRILFNGVYVADTTTALYLWEHPHYPYYYIPLRSFLSTYLINPDDSHVSTVGEDCNDSSAGVSAPVSVVKLNVGRRSTDRILLFGDRKHLPEGREELANMVRVEFSVADAWFEEDMRIYVHPKDPFKRVDIVPSTRLVRVFIDGTLVASTTTSHHLYETSLPVRYYVPLTSVKNLAWLRESDTRTECPYKGEARYYDVVLPRGIGEGERQAEMVVKDVVWYYRAPTLESATVAGLLCFYNEQVDIELDGVRLARPVTHFK</sequence>
<evidence type="ECO:0000259" key="1">
    <source>
        <dbReference type="Pfam" id="PF04248"/>
    </source>
</evidence>
<feature type="domain" description="DUF427" evidence="1">
    <location>
        <begin position="32"/>
        <end position="75"/>
    </location>
</feature>
<name>A0A1Y2E6S7_9PEZI</name>
<proteinExistence type="predicted"/>
<evidence type="ECO:0000313" key="3">
    <source>
        <dbReference type="Proteomes" id="UP000193689"/>
    </source>
</evidence>